<evidence type="ECO:0000259" key="1">
    <source>
        <dbReference type="Pfam" id="PF03732"/>
    </source>
</evidence>
<proteinExistence type="predicted"/>
<name>A0A5B6X0C3_9ROSI</name>
<evidence type="ECO:0000313" key="2">
    <source>
        <dbReference type="EMBL" id="KAA3487116.1"/>
    </source>
</evidence>
<dbReference type="Proteomes" id="UP000325315">
    <property type="component" value="Unassembled WGS sequence"/>
</dbReference>
<dbReference type="PANTHER" id="PTHR33223">
    <property type="entry name" value="CCHC-TYPE DOMAIN-CONTAINING PROTEIN"/>
    <property type="match status" value="1"/>
</dbReference>
<sequence length="371" mass="42116">MKYFHPSLTSKIRNKITSFQELDEESLYEAWERFKELLHKCPHHDIPYCVQMETFYIGLNIHTRMMVDASANGALLSKSYNDAYEIIERITSNNYQWPTNRVASERRVAGVHEVDTLASLAAQVSSMSSMLKTIIVNGFNGNLSGQQPNQFKNISCEYCGDGHFFENFPSNQESNYYMGNQNWNGPQSNFYNSSWQNHPFLHGVINGRTIATLLCHFDQIIHWNILNKCNSPHQLNLQLTNELQNKPQGIWPSDIENPRISDKEHCKAVSLPSGKTLEPKVVEVQDEPVVAQDKEEVQPSVETLVTQKSDSVILDEVTFNDFDATKSPDVVEDCSVISKMESLASIELELNSIDDLLECILLAESSSDDED</sequence>
<reference evidence="3" key="1">
    <citation type="journal article" date="2019" name="Plant Biotechnol. J.">
        <title>Genome sequencing of the Australian wild diploid species Gossypium australe highlights disease resistance and delayed gland morphogenesis.</title>
        <authorList>
            <person name="Cai Y."/>
            <person name="Cai X."/>
            <person name="Wang Q."/>
            <person name="Wang P."/>
            <person name="Zhang Y."/>
            <person name="Cai C."/>
            <person name="Xu Y."/>
            <person name="Wang K."/>
            <person name="Zhou Z."/>
            <person name="Wang C."/>
            <person name="Geng S."/>
            <person name="Li B."/>
            <person name="Dong Q."/>
            <person name="Hou Y."/>
            <person name="Wang H."/>
            <person name="Ai P."/>
            <person name="Liu Z."/>
            <person name="Yi F."/>
            <person name="Sun M."/>
            <person name="An G."/>
            <person name="Cheng J."/>
            <person name="Zhang Y."/>
            <person name="Shi Q."/>
            <person name="Xie Y."/>
            <person name="Shi X."/>
            <person name="Chang Y."/>
            <person name="Huang F."/>
            <person name="Chen Y."/>
            <person name="Hong S."/>
            <person name="Mi L."/>
            <person name="Sun Q."/>
            <person name="Zhang L."/>
            <person name="Zhou B."/>
            <person name="Peng R."/>
            <person name="Zhang X."/>
            <person name="Liu F."/>
        </authorList>
    </citation>
    <scope>NUCLEOTIDE SEQUENCE [LARGE SCALE GENOMIC DNA]</scope>
    <source>
        <strain evidence="3">cv. PA1801</strain>
    </source>
</reference>
<gene>
    <name evidence="2" type="ORF">EPI10_030967</name>
</gene>
<dbReference type="InterPro" id="IPR005162">
    <property type="entry name" value="Retrotrans_gag_dom"/>
</dbReference>
<accession>A0A5B6X0C3</accession>
<keyword evidence="3" id="KW-1185">Reference proteome</keyword>
<dbReference type="PANTHER" id="PTHR33223:SF6">
    <property type="entry name" value="CCHC-TYPE DOMAIN-CONTAINING PROTEIN"/>
    <property type="match status" value="1"/>
</dbReference>
<dbReference type="AlphaFoldDB" id="A0A5B6X0C3"/>
<protein>
    <submittedName>
        <fullName evidence="2">Retrotransposon gag protein</fullName>
    </submittedName>
</protein>
<dbReference type="Pfam" id="PF03732">
    <property type="entry name" value="Retrotrans_gag"/>
    <property type="match status" value="1"/>
</dbReference>
<evidence type="ECO:0000313" key="3">
    <source>
        <dbReference type="Proteomes" id="UP000325315"/>
    </source>
</evidence>
<organism evidence="2 3">
    <name type="scientific">Gossypium australe</name>
    <dbReference type="NCBI Taxonomy" id="47621"/>
    <lineage>
        <taxon>Eukaryota</taxon>
        <taxon>Viridiplantae</taxon>
        <taxon>Streptophyta</taxon>
        <taxon>Embryophyta</taxon>
        <taxon>Tracheophyta</taxon>
        <taxon>Spermatophyta</taxon>
        <taxon>Magnoliopsida</taxon>
        <taxon>eudicotyledons</taxon>
        <taxon>Gunneridae</taxon>
        <taxon>Pentapetalae</taxon>
        <taxon>rosids</taxon>
        <taxon>malvids</taxon>
        <taxon>Malvales</taxon>
        <taxon>Malvaceae</taxon>
        <taxon>Malvoideae</taxon>
        <taxon>Gossypium</taxon>
    </lineage>
</organism>
<dbReference type="OrthoDB" id="986409at2759"/>
<comment type="caution">
    <text evidence="2">The sequence shown here is derived from an EMBL/GenBank/DDBJ whole genome shotgun (WGS) entry which is preliminary data.</text>
</comment>
<feature type="domain" description="Retrotransposon gag" evidence="1">
    <location>
        <begin position="2"/>
        <end position="60"/>
    </location>
</feature>
<dbReference type="EMBL" id="SMMG02000001">
    <property type="protein sequence ID" value="KAA3487116.1"/>
    <property type="molecule type" value="Genomic_DNA"/>
</dbReference>